<dbReference type="InterPro" id="IPR013325">
    <property type="entry name" value="RNA_pol_sigma_r2"/>
</dbReference>
<dbReference type="Gene3D" id="1.10.1740.10">
    <property type="match status" value="1"/>
</dbReference>
<sequence length="719" mass="74907">MTTPRPGTSREERIVTESQIATAPDSDLVRAAQGGSVGALDQLITGHLPLIYNIIGRALNGHPDVDDLVQDTMLQAIRSLRSLRDPDRFRSWLIAIAYRRVQMYLRTRKMTLARRHTEPVDVPDPLGDFAERTTAELVVADQRRELAEAGRWLEESDRELLALWWQEARGDLSRAELAAALAVKPKHAAVRVQRMKTQLDLARGVVRALRARPMCPELADTIRFWDGSTGSLWRKRLARHVRDCPKCHVHQAGMVSPERLLLGVTLLPVPAALTAAVQGALHGGGAAVQPAALSMVANVTALVQQKALVIATAVTVAAGGGFAYAVLHEPAEPDAPVAVAPPPSAPSAQVPVTVRPSAAASPSASAAPSASSSAKANPPAATRADIYVAPGGDDGGDGSIGRPFATIGKAVAVVKPGQTIALRGGTYRLTSPITITTSGTAAQRVTLTGYRGERPVIDASAIPAGKWAITQEASYWTVRDLEISGAPDQAYVCRSCVGGVFQRLVIHGSGSAGLMLRDAGTRDNQVLDSDFYDNRGSGLAVQFGDGGGNLLRGNRAFANGGDGVNLGAFNGAVGVEYTWSFGNGANGFALGGGSPAATGAHRVRHSASWGNNGHGFVDEGSVAAIELSNNTAFRNTGLGFAMTTAPAVLRRNVAAENDQGEVSLSSGAKADGNSWQEPGTSFESTDPGGTDGARTSSGGLPATDYLVTGNGKGASMSGS</sequence>
<dbReference type="GO" id="GO:0016837">
    <property type="term" value="F:carbon-oxygen lyase activity, acting on polysaccharides"/>
    <property type="evidence" value="ECO:0007669"/>
    <property type="project" value="TreeGrafter"/>
</dbReference>
<comment type="cofactor">
    <cofactor evidence="1">
        <name>Ca(2+)</name>
        <dbReference type="ChEBI" id="CHEBI:29108"/>
    </cofactor>
</comment>
<keyword evidence="4" id="KW-0479">Metal-binding</keyword>
<keyword evidence="3" id="KW-0964">Secreted</keyword>
<organism evidence="13 14">
    <name type="scientific">Actinoplanes missouriensis (strain ATCC 14538 / DSM 43046 / CBS 188.64 / JCM 3121 / NBRC 102363 / NCIMB 12654 / NRRL B-3342 / UNCC 431)</name>
    <dbReference type="NCBI Taxonomy" id="512565"/>
    <lineage>
        <taxon>Bacteria</taxon>
        <taxon>Bacillati</taxon>
        <taxon>Actinomycetota</taxon>
        <taxon>Actinomycetes</taxon>
        <taxon>Micromonosporales</taxon>
        <taxon>Micromonosporaceae</taxon>
        <taxon>Actinoplanes</taxon>
    </lineage>
</organism>
<dbReference type="GO" id="GO:0046872">
    <property type="term" value="F:metal ion binding"/>
    <property type="evidence" value="ECO:0007669"/>
    <property type="project" value="UniProtKB-KW"/>
</dbReference>
<accession>I0H1Q3</accession>
<comment type="subcellular location">
    <subcellularLocation>
        <location evidence="2">Secreted</location>
    </subcellularLocation>
</comment>
<evidence type="ECO:0000256" key="4">
    <source>
        <dbReference type="ARBA" id="ARBA00022723"/>
    </source>
</evidence>
<dbReference type="PANTHER" id="PTHR40088:SF1">
    <property type="entry name" value="PECTATE LYASE PEL9"/>
    <property type="match status" value="1"/>
</dbReference>
<feature type="region of interest" description="Disordered" evidence="10">
    <location>
        <begin position="335"/>
        <end position="378"/>
    </location>
</feature>
<keyword evidence="14" id="KW-1185">Reference proteome</keyword>
<gene>
    <name evidence="13" type="ordered locus">AMIS_17200</name>
</gene>
<dbReference type="eggNOG" id="COG1595">
    <property type="taxonomic scope" value="Bacteria"/>
</dbReference>
<keyword evidence="9" id="KW-0238">DNA-binding</keyword>
<dbReference type="PROSITE" id="PS01063">
    <property type="entry name" value="SIGMA70_ECF"/>
    <property type="match status" value="1"/>
</dbReference>
<dbReference type="KEGG" id="ams:AMIS_17200"/>
<dbReference type="InterPro" id="IPR012334">
    <property type="entry name" value="Pectin_lyas_fold"/>
</dbReference>
<keyword evidence="7" id="KW-0456">Lyase</keyword>
<dbReference type="PANTHER" id="PTHR40088">
    <property type="entry name" value="PECTATE LYASE (EUROFUNG)"/>
    <property type="match status" value="1"/>
</dbReference>
<dbReference type="GO" id="GO:0016987">
    <property type="term" value="F:sigma factor activity"/>
    <property type="evidence" value="ECO:0007669"/>
    <property type="project" value="UniProtKB-KW"/>
</dbReference>
<comment type="similarity">
    <text evidence="8">Belongs to the polysaccharide lyase 9 family.</text>
</comment>
<name>I0H1Q3_ACTM4</name>
<dbReference type="InterPro" id="IPR006626">
    <property type="entry name" value="PbH1"/>
</dbReference>
<evidence type="ECO:0000256" key="6">
    <source>
        <dbReference type="ARBA" id="ARBA00022837"/>
    </source>
</evidence>
<dbReference type="NCBIfam" id="TIGR02937">
    <property type="entry name" value="sigma70-ECF"/>
    <property type="match status" value="1"/>
</dbReference>
<comment type="similarity">
    <text evidence="9">Belongs to the sigma-70 factor family. ECF subfamily.</text>
</comment>
<dbReference type="InterPro" id="IPR039448">
    <property type="entry name" value="Beta_helix"/>
</dbReference>
<dbReference type="Gene3D" id="2.160.20.10">
    <property type="entry name" value="Single-stranded right-handed beta-helix, Pectin lyase-like"/>
    <property type="match status" value="1"/>
</dbReference>
<dbReference type="Pfam" id="PF04542">
    <property type="entry name" value="Sigma70_r2"/>
    <property type="match status" value="1"/>
</dbReference>
<keyword evidence="9" id="KW-0804">Transcription</keyword>
<dbReference type="InterPro" id="IPR011050">
    <property type="entry name" value="Pectin_lyase_fold/virulence"/>
</dbReference>
<evidence type="ECO:0000256" key="10">
    <source>
        <dbReference type="SAM" id="MobiDB-lite"/>
    </source>
</evidence>
<evidence type="ECO:0000256" key="1">
    <source>
        <dbReference type="ARBA" id="ARBA00001913"/>
    </source>
</evidence>
<feature type="domain" description="RNA polymerase sigma-70 region 2" evidence="11">
    <location>
        <begin position="43"/>
        <end position="109"/>
    </location>
</feature>
<dbReference type="PATRIC" id="fig|512565.3.peg.1733"/>
<dbReference type="GO" id="GO:0003677">
    <property type="term" value="F:DNA binding"/>
    <property type="evidence" value="ECO:0007669"/>
    <property type="project" value="UniProtKB-KW"/>
</dbReference>
<dbReference type="AlphaFoldDB" id="I0H1Q3"/>
<feature type="compositionally biased region" description="Low complexity" evidence="10">
    <location>
        <begin position="346"/>
        <end position="378"/>
    </location>
</feature>
<dbReference type="Proteomes" id="UP000007882">
    <property type="component" value="Chromosome"/>
</dbReference>
<dbReference type="Pfam" id="PF13229">
    <property type="entry name" value="Beta_helix"/>
    <property type="match status" value="1"/>
</dbReference>
<dbReference type="SUPFAM" id="SSF88946">
    <property type="entry name" value="Sigma2 domain of RNA polymerase sigma factors"/>
    <property type="match status" value="1"/>
</dbReference>
<dbReference type="GO" id="GO:0005576">
    <property type="term" value="C:extracellular region"/>
    <property type="evidence" value="ECO:0007669"/>
    <property type="project" value="UniProtKB-SubCell"/>
</dbReference>
<keyword evidence="6" id="KW-0106">Calcium</keyword>
<evidence type="ECO:0000256" key="8">
    <source>
        <dbReference type="ARBA" id="ARBA00038263"/>
    </source>
</evidence>
<evidence type="ECO:0000313" key="14">
    <source>
        <dbReference type="Proteomes" id="UP000007882"/>
    </source>
</evidence>
<dbReference type="SMART" id="SM00710">
    <property type="entry name" value="PbH1"/>
    <property type="match status" value="5"/>
</dbReference>
<dbReference type="SUPFAM" id="SSF51126">
    <property type="entry name" value="Pectin lyase-like"/>
    <property type="match status" value="1"/>
</dbReference>
<dbReference type="STRING" id="512565.AMIS_17200"/>
<evidence type="ECO:0000256" key="9">
    <source>
        <dbReference type="RuleBase" id="RU000716"/>
    </source>
</evidence>
<evidence type="ECO:0000256" key="3">
    <source>
        <dbReference type="ARBA" id="ARBA00022525"/>
    </source>
</evidence>
<keyword evidence="9" id="KW-0805">Transcription regulation</keyword>
<dbReference type="InterPro" id="IPR000838">
    <property type="entry name" value="RNA_pol_sigma70_ECF_CS"/>
</dbReference>
<dbReference type="InterPro" id="IPR052052">
    <property type="entry name" value="Polysaccharide_Lyase_9"/>
</dbReference>
<evidence type="ECO:0000256" key="5">
    <source>
        <dbReference type="ARBA" id="ARBA00022729"/>
    </source>
</evidence>
<dbReference type="HOGENOM" id="CLU_396721_0_0_11"/>
<feature type="compositionally biased region" description="Polar residues" evidence="10">
    <location>
        <begin position="673"/>
        <end position="684"/>
    </location>
</feature>
<keyword evidence="9" id="KW-0731">Sigma factor</keyword>
<dbReference type="EMBL" id="AP012319">
    <property type="protein sequence ID" value="BAL86940.1"/>
    <property type="molecule type" value="Genomic_DNA"/>
</dbReference>
<keyword evidence="5" id="KW-0732">Signal</keyword>
<proteinExistence type="inferred from homology"/>
<evidence type="ECO:0000259" key="12">
    <source>
        <dbReference type="Pfam" id="PF13229"/>
    </source>
</evidence>
<dbReference type="InterPro" id="IPR007627">
    <property type="entry name" value="RNA_pol_sigma70_r2"/>
</dbReference>
<feature type="region of interest" description="Disordered" evidence="10">
    <location>
        <begin position="657"/>
        <end position="719"/>
    </location>
</feature>
<protein>
    <recommendedName>
        <fullName evidence="9">RNA polymerase sigma factor</fullName>
    </recommendedName>
</protein>
<reference evidence="13 14" key="1">
    <citation type="submission" date="2012-02" db="EMBL/GenBank/DDBJ databases">
        <title>Complete genome sequence of Actinoplanes missouriensis 431 (= NBRC 102363).</title>
        <authorList>
            <person name="Ohnishi Y."/>
            <person name="Ishikawa J."/>
            <person name="Sekine M."/>
            <person name="Hosoyama A."/>
            <person name="Harada T."/>
            <person name="Narita H."/>
            <person name="Hata T."/>
            <person name="Konno Y."/>
            <person name="Tutikane K."/>
            <person name="Fujita N."/>
            <person name="Horinouchi S."/>
            <person name="Hayakawa M."/>
        </authorList>
    </citation>
    <scope>NUCLEOTIDE SEQUENCE [LARGE SCALE GENOMIC DNA]</scope>
    <source>
        <strain evidence="14">ATCC 14538 / DSM 43046 / CBS 188.64 / JCM 3121 / NBRC 102363 / NCIMB 12654 / NRRL B-3342 / UNCC 431</strain>
    </source>
</reference>
<feature type="domain" description="Right handed beta helix" evidence="12">
    <location>
        <begin position="473"/>
        <end position="631"/>
    </location>
</feature>
<evidence type="ECO:0000256" key="7">
    <source>
        <dbReference type="ARBA" id="ARBA00023239"/>
    </source>
</evidence>
<evidence type="ECO:0000259" key="11">
    <source>
        <dbReference type="Pfam" id="PF04542"/>
    </source>
</evidence>
<evidence type="ECO:0000256" key="2">
    <source>
        <dbReference type="ARBA" id="ARBA00004613"/>
    </source>
</evidence>
<dbReference type="GO" id="GO:0006352">
    <property type="term" value="P:DNA-templated transcription initiation"/>
    <property type="evidence" value="ECO:0007669"/>
    <property type="project" value="InterPro"/>
</dbReference>
<dbReference type="InterPro" id="IPR014284">
    <property type="entry name" value="RNA_pol_sigma-70_dom"/>
</dbReference>
<evidence type="ECO:0000313" key="13">
    <source>
        <dbReference type="EMBL" id="BAL86940.1"/>
    </source>
</evidence>